<accession>A0A2K0TLS8</accession>
<dbReference type="EMBL" id="MTYI01000271">
    <property type="protein sequence ID" value="PNP46479.1"/>
    <property type="molecule type" value="Genomic_DNA"/>
</dbReference>
<name>A0A2K0TLS8_TRIHA</name>
<gene>
    <name evidence="1" type="ORF">THARTR1_10801</name>
</gene>
<dbReference type="OrthoDB" id="4763081at2759"/>
<comment type="caution">
    <text evidence="1">The sequence shown here is derived from an EMBL/GenBank/DDBJ whole genome shotgun (WGS) entry which is preliminary data.</text>
</comment>
<reference evidence="1 2" key="1">
    <citation type="submission" date="2017-02" db="EMBL/GenBank/DDBJ databases">
        <title>Genomes of Trichoderma spp. with biocontrol activity.</title>
        <authorList>
            <person name="Gardiner D."/>
            <person name="Kazan K."/>
            <person name="Vos C."/>
            <person name="Harvey P."/>
        </authorList>
    </citation>
    <scope>NUCLEOTIDE SEQUENCE [LARGE SCALE GENOMIC DNA]</scope>
    <source>
        <strain evidence="1 2">Tr1</strain>
    </source>
</reference>
<dbReference type="AlphaFoldDB" id="A0A2K0TLS8"/>
<organism evidence="1 2">
    <name type="scientific">Trichoderma harzianum</name>
    <name type="common">Hypocrea lixii</name>
    <dbReference type="NCBI Taxonomy" id="5544"/>
    <lineage>
        <taxon>Eukaryota</taxon>
        <taxon>Fungi</taxon>
        <taxon>Dikarya</taxon>
        <taxon>Ascomycota</taxon>
        <taxon>Pezizomycotina</taxon>
        <taxon>Sordariomycetes</taxon>
        <taxon>Hypocreomycetidae</taxon>
        <taxon>Hypocreales</taxon>
        <taxon>Hypocreaceae</taxon>
        <taxon>Trichoderma</taxon>
    </lineage>
</organism>
<proteinExistence type="predicted"/>
<dbReference type="Proteomes" id="UP000236290">
    <property type="component" value="Unassembled WGS sequence"/>
</dbReference>
<protein>
    <submittedName>
        <fullName evidence="1">Uncharacterized protein</fullName>
    </submittedName>
</protein>
<evidence type="ECO:0000313" key="1">
    <source>
        <dbReference type="EMBL" id="PNP46479.1"/>
    </source>
</evidence>
<sequence length="284" mass="32027">MPIQRFNVVELSEIRGITFYLNTTVVLAVHIHCAGQESTLWTDKAVTEGKRPDSAFADPIRVYLPLPKSDRITYLGANGSGDRLNVIYVRMEKAGDITIGQRQPGCLEDKFLAAQNSISLIYCEPNRAEALSFFGAYQASPATFDVASRPIFPHPGATQMGQYTYYSWASLDGVSSVVIFYEDDFDFCRGLMLYYENGGRRTVGDCRVQMDRQATVDRPTRICFRTKVPESLMGENGIGTVCKLRVEFEHHNGHEGDEFWHCLPFRGIIRFWSALGLPWVSVEQ</sequence>
<evidence type="ECO:0000313" key="2">
    <source>
        <dbReference type="Proteomes" id="UP000236290"/>
    </source>
</evidence>